<dbReference type="SUPFAM" id="SSF103473">
    <property type="entry name" value="MFS general substrate transporter"/>
    <property type="match status" value="1"/>
</dbReference>
<keyword evidence="9" id="KW-1185">Reference proteome</keyword>
<feature type="transmembrane region" description="Helical" evidence="6">
    <location>
        <begin position="55"/>
        <end position="77"/>
    </location>
</feature>
<evidence type="ECO:0000313" key="9">
    <source>
        <dbReference type="Proteomes" id="UP000642107"/>
    </source>
</evidence>
<evidence type="ECO:0000259" key="7">
    <source>
        <dbReference type="PROSITE" id="PS50850"/>
    </source>
</evidence>
<keyword evidence="5 6" id="KW-0472">Membrane</keyword>
<feature type="transmembrane region" description="Helical" evidence="6">
    <location>
        <begin position="84"/>
        <end position="108"/>
    </location>
</feature>
<evidence type="ECO:0000256" key="3">
    <source>
        <dbReference type="ARBA" id="ARBA00022692"/>
    </source>
</evidence>
<dbReference type="InterPro" id="IPR036259">
    <property type="entry name" value="MFS_trans_sf"/>
</dbReference>
<name>A0ABR9DSM8_9MICO</name>
<keyword evidence="4 6" id="KW-1133">Transmembrane helix</keyword>
<feature type="transmembrane region" description="Helical" evidence="6">
    <location>
        <begin position="246"/>
        <end position="268"/>
    </location>
</feature>
<feature type="transmembrane region" description="Helical" evidence="6">
    <location>
        <begin position="373"/>
        <end position="393"/>
    </location>
</feature>
<organism evidence="8 9">
    <name type="scientific">Flavimobilis rhizosphaerae</name>
    <dbReference type="NCBI Taxonomy" id="2775421"/>
    <lineage>
        <taxon>Bacteria</taxon>
        <taxon>Bacillati</taxon>
        <taxon>Actinomycetota</taxon>
        <taxon>Actinomycetes</taxon>
        <taxon>Micrococcales</taxon>
        <taxon>Jonesiaceae</taxon>
        <taxon>Flavimobilis</taxon>
    </lineage>
</organism>
<dbReference type="CDD" id="cd06173">
    <property type="entry name" value="MFS_MefA_like"/>
    <property type="match status" value="1"/>
</dbReference>
<keyword evidence="2" id="KW-1003">Cell membrane</keyword>
<feature type="transmembrane region" description="Helical" evidence="6">
    <location>
        <begin position="405"/>
        <end position="422"/>
    </location>
</feature>
<accession>A0ABR9DSM8</accession>
<feature type="transmembrane region" description="Helical" evidence="6">
    <location>
        <begin position="20"/>
        <end position="43"/>
    </location>
</feature>
<dbReference type="Gene3D" id="1.20.1250.20">
    <property type="entry name" value="MFS general substrate transporter like domains"/>
    <property type="match status" value="2"/>
</dbReference>
<dbReference type="PANTHER" id="PTHR23513:SF17">
    <property type="entry name" value="MEMBRANE PROTEIN"/>
    <property type="match status" value="1"/>
</dbReference>
<dbReference type="Proteomes" id="UP000642107">
    <property type="component" value="Unassembled WGS sequence"/>
</dbReference>
<evidence type="ECO:0000256" key="5">
    <source>
        <dbReference type="ARBA" id="ARBA00023136"/>
    </source>
</evidence>
<feature type="transmembrane region" description="Helical" evidence="6">
    <location>
        <begin position="340"/>
        <end position="361"/>
    </location>
</feature>
<sequence>MRVLAELRTLLRIRDFRRLFAIRVVSQSADGMFQAGLATLFFFSPERASSAGQVAIAFAVLLAPFTIVGPWAGVFLDRWRRRQVLLVANLLRAALSLVIGGLMLATPVGEDLGVGIYVLALVNLSLNRFLLSALSAGLPRIVEGPLLLTANSLLPTLGAVSAGVGAGLGLLLGLVAPSGRVKDAAAVVVAALLMAGASALALRLAKDRLGPEEPDRTPVREAFGVMARDLLAGARYLVRRGTPGQALVVMSLHRFLFGMTMVYGILLAKNYLAPPSDSSGGLAVFAQVGAATGLGFAAAVVLSPTVGARLGQRRWILVCLGLGAFAQGALAVHVSLPMMLVAGAALGLSSQGAKIAVDTIVQRDTADDFRGRAFALYDVLYNTGLVGAAALAAVALPDDGYSRPLYAVLAVTYVVVASVYGLRGARAPRPTP</sequence>
<evidence type="ECO:0000313" key="8">
    <source>
        <dbReference type="EMBL" id="MBD9699401.1"/>
    </source>
</evidence>
<feature type="transmembrane region" description="Helical" evidence="6">
    <location>
        <begin position="315"/>
        <end position="334"/>
    </location>
</feature>
<dbReference type="PROSITE" id="PS50850">
    <property type="entry name" value="MFS"/>
    <property type="match status" value="1"/>
</dbReference>
<feature type="transmembrane region" description="Helical" evidence="6">
    <location>
        <begin position="280"/>
        <end position="303"/>
    </location>
</feature>
<comment type="subcellular location">
    <subcellularLocation>
        <location evidence="1">Cell membrane</location>
        <topology evidence="1">Multi-pass membrane protein</topology>
    </subcellularLocation>
</comment>
<feature type="transmembrane region" description="Helical" evidence="6">
    <location>
        <begin position="114"/>
        <end position="134"/>
    </location>
</feature>
<evidence type="ECO:0000256" key="4">
    <source>
        <dbReference type="ARBA" id="ARBA00022989"/>
    </source>
</evidence>
<feature type="transmembrane region" description="Helical" evidence="6">
    <location>
        <begin position="146"/>
        <end position="172"/>
    </location>
</feature>
<dbReference type="PANTHER" id="PTHR23513">
    <property type="entry name" value="INTEGRAL MEMBRANE EFFLUX PROTEIN-RELATED"/>
    <property type="match status" value="1"/>
</dbReference>
<feature type="domain" description="Major facilitator superfamily (MFS) profile" evidence="7">
    <location>
        <begin position="246"/>
        <end position="432"/>
    </location>
</feature>
<protein>
    <submittedName>
        <fullName evidence="8">MFS transporter</fullName>
    </submittedName>
</protein>
<evidence type="ECO:0000256" key="6">
    <source>
        <dbReference type="SAM" id="Phobius"/>
    </source>
</evidence>
<gene>
    <name evidence="8" type="ORF">IGS67_07850</name>
</gene>
<dbReference type="InterPro" id="IPR020846">
    <property type="entry name" value="MFS_dom"/>
</dbReference>
<reference evidence="8 9" key="1">
    <citation type="submission" date="2020-09" db="EMBL/GenBank/DDBJ databases">
        <title>Flavimobilis rhizosphaerae sp. nov., isolated from rhizosphere soil of Spartina alterniflora.</title>
        <authorList>
            <person name="Hanqin C."/>
        </authorList>
    </citation>
    <scope>NUCLEOTIDE SEQUENCE [LARGE SCALE GENOMIC DNA]</scope>
    <source>
        <strain evidence="8 9">GY 10621</strain>
    </source>
</reference>
<evidence type="ECO:0000256" key="2">
    <source>
        <dbReference type="ARBA" id="ARBA00022475"/>
    </source>
</evidence>
<proteinExistence type="predicted"/>
<comment type="caution">
    <text evidence="8">The sequence shown here is derived from an EMBL/GenBank/DDBJ whole genome shotgun (WGS) entry which is preliminary data.</text>
</comment>
<feature type="transmembrane region" description="Helical" evidence="6">
    <location>
        <begin position="184"/>
        <end position="202"/>
    </location>
</feature>
<evidence type="ECO:0000256" key="1">
    <source>
        <dbReference type="ARBA" id="ARBA00004651"/>
    </source>
</evidence>
<keyword evidence="3 6" id="KW-0812">Transmembrane</keyword>
<dbReference type="RefSeq" id="WP_192279413.1">
    <property type="nucleotide sequence ID" value="NZ_JACZDF010000003.1"/>
</dbReference>
<dbReference type="EMBL" id="JACZDF010000003">
    <property type="protein sequence ID" value="MBD9699401.1"/>
    <property type="molecule type" value="Genomic_DNA"/>
</dbReference>